<dbReference type="Proteomes" id="UP000248758">
    <property type="component" value="Chromosome 1"/>
</dbReference>
<evidence type="ECO:0000313" key="1">
    <source>
        <dbReference type="EMBL" id="SQK75427.1"/>
    </source>
</evidence>
<dbReference type="EMBL" id="LS483499">
    <property type="protein sequence ID" value="SQK75427.1"/>
    <property type="molecule type" value="Genomic_DNA"/>
</dbReference>
<dbReference type="InterPro" id="IPR036702">
    <property type="entry name" value="ComB-like_sf"/>
</dbReference>
<proteinExistence type="predicted"/>
<protein>
    <submittedName>
        <fullName evidence="1">Phosphosulfolactate phosphohydrolase and related enzymes</fullName>
    </submittedName>
</protein>
<dbReference type="Gene3D" id="3.90.1560.10">
    <property type="entry name" value="ComB-like"/>
    <property type="match status" value="1"/>
</dbReference>
<accession>A0A2X5NRZ0</accession>
<gene>
    <name evidence="1" type="ORF">NCTC11468_02346</name>
</gene>
<sequence>MHCFSQATFDVRLEWGMPAIDYLAADADCIVIIDVMSFSTCVSVAIDNGARIYPYLRKDASATEYGEKRGPLLHILKGDTGVRATHSRRFHSGK</sequence>
<dbReference type="KEGG" id="tpty:NCTC11468_02346"/>
<dbReference type="SUPFAM" id="SSF142823">
    <property type="entry name" value="ComB-like"/>
    <property type="match status" value="1"/>
</dbReference>
<dbReference type="AlphaFoldDB" id="A0A2X5NRZ0"/>
<evidence type="ECO:0000313" key="2">
    <source>
        <dbReference type="Proteomes" id="UP000248758"/>
    </source>
</evidence>
<keyword evidence="1" id="KW-0378">Hydrolase</keyword>
<dbReference type="GO" id="GO:0000287">
    <property type="term" value="F:magnesium ion binding"/>
    <property type="evidence" value="ECO:0007669"/>
    <property type="project" value="InterPro"/>
</dbReference>
<reference evidence="1 2" key="1">
    <citation type="submission" date="2018-06" db="EMBL/GenBank/DDBJ databases">
        <authorList>
            <consortium name="Pathogen Informatics"/>
            <person name="Doyle S."/>
        </authorList>
    </citation>
    <scope>NUCLEOTIDE SEQUENCE [LARGE SCALE GENOMIC DNA]</scope>
    <source>
        <strain evidence="1 2">NCTC11468</strain>
    </source>
</reference>
<dbReference type="GO" id="GO:0050532">
    <property type="term" value="F:2-phosphosulfolactate phosphatase activity"/>
    <property type="evidence" value="ECO:0007669"/>
    <property type="project" value="InterPro"/>
</dbReference>
<organism evidence="1 2">
    <name type="scientific">Tatumella ptyseos</name>
    <dbReference type="NCBI Taxonomy" id="82987"/>
    <lineage>
        <taxon>Bacteria</taxon>
        <taxon>Pseudomonadati</taxon>
        <taxon>Pseudomonadota</taxon>
        <taxon>Gammaproteobacteria</taxon>
        <taxon>Enterobacterales</taxon>
        <taxon>Erwiniaceae</taxon>
        <taxon>Tatumella</taxon>
    </lineage>
</organism>
<name>A0A2X5NRZ0_9GAMM</name>